<dbReference type="PROSITE" id="PS00018">
    <property type="entry name" value="EF_HAND_1"/>
    <property type="match status" value="1"/>
</dbReference>
<dbReference type="InterPro" id="IPR000195">
    <property type="entry name" value="Rab-GAP-TBC_dom"/>
</dbReference>
<dbReference type="SMART" id="SM00164">
    <property type="entry name" value="TBC"/>
    <property type="match status" value="1"/>
</dbReference>
<evidence type="ECO:0008006" key="7">
    <source>
        <dbReference type="Google" id="ProtNLM"/>
    </source>
</evidence>
<dbReference type="InterPro" id="IPR011992">
    <property type="entry name" value="EF-hand-dom_pair"/>
</dbReference>
<keyword evidence="3" id="KW-0106">Calcium</keyword>
<dbReference type="GO" id="GO:0005096">
    <property type="term" value="F:GTPase activator activity"/>
    <property type="evidence" value="ECO:0007669"/>
    <property type="project" value="UniProtKB-KW"/>
</dbReference>
<dbReference type="PANTHER" id="PTHR47666:SF1">
    <property type="entry name" value="PROTEIN VASCULAR ASSOCIATED DEATH 1, CHLOROPLASTIC"/>
    <property type="match status" value="1"/>
</dbReference>
<dbReference type="PROSITE" id="PS50086">
    <property type="entry name" value="TBC_RABGAP"/>
    <property type="match status" value="1"/>
</dbReference>
<evidence type="ECO:0000259" key="4">
    <source>
        <dbReference type="PROSITE" id="PS50086"/>
    </source>
</evidence>
<dbReference type="Pfam" id="PF00566">
    <property type="entry name" value="RabGAP-TBC"/>
    <property type="match status" value="1"/>
</dbReference>
<dbReference type="FunFam" id="1.10.8.270:FF:000002">
    <property type="entry name" value="TBC1 domain family member 9B"/>
    <property type="match status" value="1"/>
</dbReference>
<dbReference type="GO" id="GO:0005509">
    <property type="term" value="F:calcium ion binding"/>
    <property type="evidence" value="ECO:0007669"/>
    <property type="project" value="InterPro"/>
</dbReference>
<dbReference type="InterPro" id="IPR002048">
    <property type="entry name" value="EF_hand_dom"/>
</dbReference>
<name>A0AAW2HRW5_9NEOP</name>
<dbReference type="FunFam" id="2.30.29.30:FF:000013">
    <property type="entry name" value="Putative TBC1 domain family member 8B"/>
    <property type="match status" value="1"/>
</dbReference>
<gene>
    <name evidence="6" type="ORF">PYX00_005558</name>
</gene>
<protein>
    <recommendedName>
        <fullName evidence="7">TBC1 domain family member 9</fullName>
    </recommendedName>
</protein>
<keyword evidence="2" id="KW-0677">Repeat</keyword>
<dbReference type="SUPFAM" id="SSF47923">
    <property type="entry name" value="Ypt/Rab-GAP domain of gyp1p"/>
    <property type="match status" value="2"/>
</dbReference>
<evidence type="ECO:0000256" key="2">
    <source>
        <dbReference type="ARBA" id="ARBA00022737"/>
    </source>
</evidence>
<feature type="domain" description="EF-hand" evidence="5">
    <location>
        <begin position="812"/>
        <end position="847"/>
    </location>
</feature>
<dbReference type="Gene3D" id="1.10.238.10">
    <property type="entry name" value="EF-hand"/>
    <property type="match status" value="1"/>
</dbReference>
<comment type="caution">
    <text evidence="6">The sequence shown here is derived from an EMBL/GenBank/DDBJ whole genome shotgun (WGS) entry which is preliminary data.</text>
</comment>
<dbReference type="InterPro" id="IPR035969">
    <property type="entry name" value="Rab-GAP_TBC_sf"/>
</dbReference>
<evidence type="ECO:0000259" key="5">
    <source>
        <dbReference type="PROSITE" id="PS50222"/>
    </source>
</evidence>
<dbReference type="Gene3D" id="1.10.8.270">
    <property type="entry name" value="putative rabgap domain of human tbc1 domain family member 14 like domains"/>
    <property type="match status" value="1"/>
</dbReference>
<dbReference type="PROSITE" id="PS50222">
    <property type="entry name" value="EF_HAND_2"/>
    <property type="match status" value="1"/>
</dbReference>
<reference evidence="6" key="1">
    <citation type="journal article" date="2024" name="Gigascience">
        <title>Chromosome-level genome of the poultry shaft louse Menopon gallinae provides insight into the host-switching and adaptive evolution of parasitic lice.</title>
        <authorList>
            <person name="Xu Y."/>
            <person name="Ma L."/>
            <person name="Liu S."/>
            <person name="Liang Y."/>
            <person name="Liu Q."/>
            <person name="He Z."/>
            <person name="Tian L."/>
            <person name="Duan Y."/>
            <person name="Cai W."/>
            <person name="Li H."/>
            <person name="Song F."/>
        </authorList>
    </citation>
    <scope>NUCLEOTIDE SEQUENCE</scope>
    <source>
        <strain evidence="6">Cailab_2023a</strain>
    </source>
</reference>
<dbReference type="SUPFAM" id="SSF47473">
    <property type="entry name" value="EF-hand"/>
    <property type="match status" value="1"/>
</dbReference>
<dbReference type="AlphaFoldDB" id="A0AAW2HRW5"/>
<dbReference type="CDD" id="cd13354">
    <property type="entry name" value="PH-GRAM2_TCB1D9_TCB1D9B"/>
    <property type="match status" value="1"/>
</dbReference>
<dbReference type="InterPro" id="IPR036014">
    <property type="entry name" value="TCB1D9/TCB1D9B_PH-GRAM1"/>
</dbReference>
<dbReference type="SMART" id="SM00568">
    <property type="entry name" value="GRAM"/>
    <property type="match status" value="2"/>
</dbReference>
<dbReference type="CDD" id="cd13351">
    <property type="entry name" value="PH-GRAM1_TCB1D9_TCB1D9B"/>
    <property type="match status" value="1"/>
</dbReference>
<evidence type="ECO:0000313" key="6">
    <source>
        <dbReference type="EMBL" id="KAL0272685.1"/>
    </source>
</evidence>
<dbReference type="Gene3D" id="1.10.472.80">
    <property type="entry name" value="Ypt/Rab-GAP domain of gyp1p, domain 3"/>
    <property type="match status" value="1"/>
</dbReference>
<dbReference type="Gene3D" id="2.30.29.30">
    <property type="entry name" value="Pleckstrin-homology domain (PH domain)/Phosphotyrosine-binding domain (PTB)"/>
    <property type="match status" value="2"/>
</dbReference>
<dbReference type="InterPro" id="IPR011993">
    <property type="entry name" value="PH-like_dom_sf"/>
</dbReference>
<dbReference type="GO" id="GO:0003008">
    <property type="term" value="P:system process"/>
    <property type="evidence" value="ECO:0007669"/>
    <property type="project" value="UniProtKB-ARBA"/>
</dbReference>
<proteinExistence type="predicted"/>
<keyword evidence="1" id="KW-0343">GTPase activation</keyword>
<sequence length="999" mass="114455">MWVRPQEVLLANALWVTEKETKYFKLQRRKGHGKSKGLASILVGTMDSVFDTRPPPYRILHQTPNSEVFYMIATSLTHTGIQEDWEWIENNVSAILNSFENEVDITDFVNCKINSVIAISGGPVTEDDETKEFKSTSIKFHQLFNVPPDEKLVNYYSCMYWKGKLPLQGWLYLTVNRLCFYAYILGKEHRVILRWTEVTSLNKTNSLVFPESIRITTNDDEHYFTIVRYRTETFDLMEQLTNLAMKRLIDDKSGFDEDRDLLNKLCKNIPKKPSFLKRDLDARAHSESYRLLFHLPATEKLDGSTEATLWTPYNKRNTYGRIFLSQNYLCFDSRVKGLVSLVIPLRDVQLVEKADTSSTYKGILITTVNSSFLFAQIPDRDFLVEKLCELKSKTNISAESGSLHSSSSGASSFCQLDEKDLWTIQGPLMKEFKQERSPSTMEKQLDKKLKWENYFSEYDDLRREIWLIYSGALNEMLSNVGVYKSLVDQAIGKATTANDEIERDLHRSLPEHPAFQSEVGIASLRRVLSAYAWRNPQIGYCQAMNIIASVFLIYCSEEEAFWLLARVCESLLPDYYNTRVVGALVDQGVLDALVADHLPHLHTVLGNLGMTRVISLSWFLTVYLSVMPYACAVNIVDCFFFDGAKVLFQVALTVMESIEDKLKECRDDGEAMQLITAYLEGIYDEENPSAVKSPDVKPTVSIQSIIYDAYAKFGFLTSVGVEKLRLRHRLQVVQQLEHGLEKTIVRSLVPDGFFKTEELEDLLKLIREEMSGQRVHRVAEDITHMPYETFRIDFETFQTIFLGISPWGKGSLGETLASGIFKMMDENSNGYLNVREMVKGLGLTCSGPAEERLKLLFKLHLPPFLTDMDVQMIKDDNLQKERIINFILECGDAERDERMSQKQFALLWKTLYDFFDTDQKIYHSLSVTGTKLLEVGQPSGNADDPNGNTWGITFDQFKTIFLSDPVLKDIFSEVVDMSSAISSFRRKRFERLSSFNESA</sequence>
<dbReference type="PANTHER" id="PTHR47666">
    <property type="entry name" value="PROTEIN VASCULAR ASSOCIATED DEATH 1, CHLOROPLASTIC"/>
    <property type="match status" value="1"/>
</dbReference>
<evidence type="ECO:0000256" key="3">
    <source>
        <dbReference type="ARBA" id="ARBA00022837"/>
    </source>
</evidence>
<dbReference type="InterPro" id="IPR004182">
    <property type="entry name" value="GRAM"/>
</dbReference>
<accession>A0AAW2HRW5</accession>
<dbReference type="Pfam" id="PF02893">
    <property type="entry name" value="GRAM"/>
    <property type="match status" value="2"/>
</dbReference>
<evidence type="ECO:0000256" key="1">
    <source>
        <dbReference type="ARBA" id="ARBA00022468"/>
    </source>
</evidence>
<dbReference type="InterPro" id="IPR036017">
    <property type="entry name" value="TCB1D9/TCB1D9B_PH-GRAM2"/>
</dbReference>
<dbReference type="EMBL" id="JARGDH010000003">
    <property type="protein sequence ID" value="KAL0272685.1"/>
    <property type="molecule type" value="Genomic_DNA"/>
</dbReference>
<organism evidence="6">
    <name type="scientific">Menopon gallinae</name>
    <name type="common">poultry shaft louse</name>
    <dbReference type="NCBI Taxonomy" id="328185"/>
    <lineage>
        <taxon>Eukaryota</taxon>
        <taxon>Metazoa</taxon>
        <taxon>Ecdysozoa</taxon>
        <taxon>Arthropoda</taxon>
        <taxon>Hexapoda</taxon>
        <taxon>Insecta</taxon>
        <taxon>Pterygota</taxon>
        <taxon>Neoptera</taxon>
        <taxon>Paraneoptera</taxon>
        <taxon>Psocodea</taxon>
        <taxon>Troctomorpha</taxon>
        <taxon>Phthiraptera</taxon>
        <taxon>Amblycera</taxon>
        <taxon>Menoponidae</taxon>
        <taxon>Menopon</taxon>
    </lineage>
</organism>
<dbReference type="InterPro" id="IPR018247">
    <property type="entry name" value="EF_Hand_1_Ca_BS"/>
</dbReference>
<feature type="domain" description="Rab-GAP TBC" evidence="4">
    <location>
        <begin position="456"/>
        <end position="643"/>
    </location>
</feature>